<dbReference type="InterPro" id="IPR013149">
    <property type="entry name" value="ADH-like_C"/>
</dbReference>
<dbReference type="Gene3D" id="3.40.50.720">
    <property type="entry name" value="NAD(P)-binding Rossmann-like Domain"/>
    <property type="match status" value="1"/>
</dbReference>
<evidence type="ECO:0000259" key="4">
    <source>
        <dbReference type="SMART" id="SM00829"/>
    </source>
</evidence>
<dbReference type="EMBL" id="CP099419">
    <property type="protein sequence ID" value="USW49465.1"/>
    <property type="molecule type" value="Genomic_DNA"/>
</dbReference>
<dbReference type="GO" id="GO:0016491">
    <property type="term" value="F:oxidoreductase activity"/>
    <property type="evidence" value="ECO:0007669"/>
    <property type="project" value="UniProtKB-KW"/>
</dbReference>
<keyword evidence="2" id="KW-0862">Zinc</keyword>
<dbReference type="PANTHER" id="PTHR43401:SF2">
    <property type="entry name" value="L-THREONINE 3-DEHYDROGENASE"/>
    <property type="match status" value="1"/>
</dbReference>
<keyword evidence="6" id="KW-1185">Reference proteome</keyword>
<evidence type="ECO:0000256" key="2">
    <source>
        <dbReference type="ARBA" id="ARBA00022833"/>
    </source>
</evidence>
<dbReference type="GO" id="GO:0046872">
    <property type="term" value="F:metal ion binding"/>
    <property type="evidence" value="ECO:0007669"/>
    <property type="project" value="UniProtKB-KW"/>
</dbReference>
<organism evidence="5 6">
    <name type="scientific">Septoria linicola</name>
    <dbReference type="NCBI Taxonomy" id="215465"/>
    <lineage>
        <taxon>Eukaryota</taxon>
        <taxon>Fungi</taxon>
        <taxon>Dikarya</taxon>
        <taxon>Ascomycota</taxon>
        <taxon>Pezizomycotina</taxon>
        <taxon>Dothideomycetes</taxon>
        <taxon>Dothideomycetidae</taxon>
        <taxon>Mycosphaerellales</taxon>
        <taxon>Mycosphaerellaceae</taxon>
        <taxon>Septoria</taxon>
    </lineage>
</organism>
<sequence length="366" mass="39882">MAQVQNDEKRLIKAARYYGQHDIRIDRVEEPKPGDGQVIVDVEWCGICGSDLHEYIMGPSIALPTKDRPAANGVHIPVTLGHELCGRVRGAPPGSRLKDGDAVMVDPRVTCHSCLPCKAGQSYCCSKLGYVGGNTGFGGYGETVVVDEDSLHVLPPQVPLEYAAVIEPLVIVNHAIKVSGVTNWKDRDVLVLGGGPIGFALLLILKALGAYQVMVSEPTSTRRAQVSDFARTTINPLEDNVAQRIHELTDGRGVEVVFDCAGVPAGLESGMDALRHHGLYMMVAVWEKPITIPCWKFLAKHITMKGTLIFGDGDIEEVIDMMATGKLEGYERMVTGRIALDDIVEQGFEELLNNKDAHIKILVRPR</sequence>
<evidence type="ECO:0000313" key="6">
    <source>
        <dbReference type="Proteomes" id="UP001056384"/>
    </source>
</evidence>
<feature type="domain" description="Enoyl reductase (ER)" evidence="4">
    <location>
        <begin position="19"/>
        <end position="340"/>
    </location>
</feature>
<dbReference type="Proteomes" id="UP001056384">
    <property type="component" value="Chromosome 2"/>
</dbReference>
<dbReference type="SMART" id="SM00829">
    <property type="entry name" value="PKS_ER"/>
    <property type="match status" value="1"/>
</dbReference>
<dbReference type="InterPro" id="IPR036291">
    <property type="entry name" value="NAD(P)-bd_dom_sf"/>
</dbReference>
<dbReference type="InterPro" id="IPR011032">
    <property type="entry name" value="GroES-like_sf"/>
</dbReference>
<gene>
    <name evidence="5" type="ORF">Slin15195_G027840</name>
</gene>
<dbReference type="AlphaFoldDB" id="A0A9Q9AN44"/>
<keyword evidence="1" id="KW-0479">Metal-binding</keyword>
<dbReference type="Gene3D" id="3.90.180.10">
    <property type="entry name" value="Medium-chain alcohol dehydrogenases, catalytic domain"/>
    <property type="match status" value="1"/>
</dbReference>
<reference evidence="5" key="1">
    <citation type="submission" date="2022-06" db="EMBL/GenBank/DDBJ databases">
        <title>Complete genome sequences of two strains of the flax pathogen Septoria linicola.</title>
        <authorList>
            <person name="Lapalu N."/>
            <person name="Simon A."/>
            <person name="Demenou B."/>
            <person name="Paumier D."/>
            <person name="Guillot M.-P."/>
            <person name="Gout L."/>
            <person name="Valade R."/>
        </authorList>
    </citation>
    <scope>NUCLEOTIDE SEQUENCE</scope>
    <source>
        <strain evidence="5">SE15195</strain>
    </source>
</reference>
<dbReference type="Pfam" id="PF08240">
    <property type="entry name" value="ADH_N"/>
    <property type="match status" value="1"/>
</dbReference>
<dbReference type="InterPro" id="IPR013154">
    <property type="entry name" value="ADH-like_N"/>
</dbReference>
<dbReference type="InterPro" id="IPR020843">
    <property type="entry name" value="ER"/>
</dbReference>
<proteinExistence type="predicted"/>
<dbReference type="PANTHER" id="PTHR43401">
    <property type="entry name" value="L-THREONINE 3-DEHYDROGENASE"/>
    <property type="match status" value="1"/>
</dbReference>
<evidence type="ECO:0000256" key="3">
    <source>
        <dbReference type="ARBA" id="ARBA00023002"/>
    </source>
</evidence>
<protein>
    <submittedName>
        <fullName evidence="5">GroES-like superfamily, alcohol dehydrogenase-like, NAD(P)-binding domain superfamily</fullName>
    </submittedName>
</protein>
<dbReference type="InterPro" id="IPR050129">
    <property type="entry name" value="Zn_alcohol_dh"/>
</dbReference>
<dbReference type="Pfam" id="PF00107">
    <property type="entry name" value="ADH_zinc_N"/>
    <property type="match status" value="1"/>
</dbReference>
<evidence type="ECO:0000256" key="1">
    <source>
        <dbReference type="ARBA" id="ARBA00022723"/>
    </source>
</evidence>
<accession>A0A9Q9AN44</accession>
<name>A0A9Q9AN44_9PEZI</name>
<dbReference type="SUPFAM" id="SSF50129">
    <property type="entry name" value="GroES-like"/>
    <property type="match status" value="1"/>
</dbReference>
<dbReference type="SUPFAM" id="SSF51735">
    <property type="entry name" value="NAD(P)-binding Rossmann-fold domains"/>
    <property type="match status" value="1"/>
</dbReference>
<keyword evidence="3" id="KW-0560">Oxidoreductase</keyword>
<dbReference type="CDD" id="cd08233">
    <property type="entry name" value="butanediol_DH_like"/>
    <property type="match status" value="1"/>
</dbReference>
<evidence type="ECO:0000313" key="5">
    <source>
        <dbReference type="EMBL" id="USW49465.1"/>
    </source>
</evidence>